<feature type="domain" description="HpcH/HpaI aldolase/citrate lyase" evidence="4">
    <location>
        <begin position="18"/>
        <end position="238"/>
    </location>
</feature>
<organism evidence="5 6">
    <name type="scientific">Paenibacillus radicis</name>
    <name type="common">ex Xue et al. 2023</name>
    <dbReference type="NCBI Taxonomy" id="2972489"/>
    <lineage>
        <taxon>Bacteria</taxon>
        <taxon>Bacillati</taxon>
        <taxon>Bacillota</taxon>
        <taxon>Bacilli</taxon>
        <taxon>Bacillales</taxon>
        <taxon>Paenibacillaceae</taxon>
        <taxon>Paenibacillus</taxon>
    </lineage>
</organism>
<accession>A0ABT1YMB8</accession>
<evidence type="ECO:0000313" key="5">
    <source>
        <dbReference type="EMBL" id="MCR8634197.1"/>
    </source>
</evidence>
<comment type="caution">
    <text evidence="5">The sequence shown here is derived from an EMBL/GenBank/DDBJ whole genome shotgun (WGS) entry which is preliminary data.</text>
</comment>
<keyword evidence="6" id="KW-1185">Reference proteome</keyword>
<dbReference type="PANTHER" id="PTHR30502">
    <property type="entry name" value="2-KETO-3-DEOXY-L-RHAMNONATE ALDOLASE"/>
    <property type="match status" value="1"/>
</dbReference>
<dbReference type="Gene3D" id="3.20.20.60">
    <property type="entry name" value="Phosphoenolpyruvate-binding domains"/>
    <property type="match status" value="1"/>
</dbReference>
<dbReference type="InterPro" id="IPR015813">
    <property type="entry name" value="Pyrv/PenolPyrv_kinase-like_dom"/>
</dbReference>
<reference evidence="5 6" key="1">
    <citation type="submission" date="2022-08" db="EMBL/GenBank/DDBJ databases">
        <title>Paenibacillus endoradicis sp. nov., Paenibacillus radicibacter sp. nov and Paenibacillus pararadicis sp. nov., three cold-adapted plant growth-promoting bacteria isolated from root of Larix gmelinii in Great Khingan.</title>
        <authorList>
            <person name="Xue H."/>
        </authorList>
    </citation>
    <scope>NUCLEOTIDE SEQUENCE [LARGE SCALE GENOMIC DNA]</scope>
    <source>
        <strain evidence="5 6">N5-1-1-5</strain>
    </source>
</reference>
<dbReference type="Pfam" id="PF03328">
    <property type="entry name" value="HpcH_HpaI"/>
    <property type="match status" value="1"/>
</dbReference>
<dbReference type="InterPro" id="IPR005000">
    <property type="entry name" value="Aldolase/citrate-lyase_domain"/>
</dbReference>
<evidence type="ECO:0000259" key="4">
    <source>
        <dbReference type="Pfam" id="PF03328"/>
    </source>
</evidence>
<sequence length="269" mass="29161">MRENTVKRRLREGKPSVGSWLSIPSPYTSEVMAQAGYDWLVIDMEHNPISIETAGLMVSSMFNTSTVPLVRVPWNTGENIKRVLDMGAWGIVVPMVNTKEDAELAVREAKYHPLGSRSVGGRRHAVGFETDTSTYFEKGNEQIAVIVQIEHIQAVRNIDDILSVPGIDACFIGPNDLMSSMGLKPGLESTDPAVAAAIEEVKQSARRNGVPTGIHVASPEAANKRIAEGFQFIAIASEIAGMLSKALADISQLDASALESKSAIKEVRY</sequence>
<protein>
    <submittedName>
        <fullName evidence="5">Aldolase/citrate lyase family protein</fullName>
    </submittedName>
</protein>
<dbReference type="InterPro" id="IPR050251">
    <property type="entry name" value="HpcH-HpaI_aldolase"/>
</dbReference>
<evidence type="ECO:0000256" key="1">
    <source>
        <dbReference type="ARBA" id="ARBA00005568"/>
    </source>
</evidence>
<dbReference type="RefSeq" id="WP_258215760.1">
    <property type="nucleotide sequence ID" value="NZ_JANQBD010000018.1"/>
</dbReference>
<dbReference type="InterPro" id="IPR040442">
    <property type="entry name" value="Pyrv_kinase-like_dom_sf"/>
</dbReference>
<comment type="similarity">
    <text evidence="1">Belongs to the HpcH/HpaI aldolase family.</text>
</comment>
<dbReference type="PANTHER" id="PTHR30502:SF0">
    <property type="entry name" value="PHOSPHOENOLPYRUVATE CARBOXYLASE FAMILY PROTEIN"/>
    <property type="match status" value="1"/>
</dbReference>
<dbReference type="GO" id="GO:0016829">
    <property type="term" value="F:lyase activity"/>
    <property type="evidence" value="ECO:0007669"/>
    <property type="project" value="UniProtKB-KW"/>
</dbReference>
<evidence type="ECO:0000256" key="3">
    <source>
        <dbReference type="ARBA" id="ARBA00023239"/>
    </source>
</evidence>
<gene>
    <name evidence="5" type="ORF">NV381_23685</name>
</gene>
<keyword evidence="3 5" id="KW-0456">Lyase</keyword>
<dbReference type="EMBL" id="JANQBD010000018">
    <property type="protein sequence ID" value="MCR8634197.1"/>
    <property type="molecule type" value="Genomic_DNA"/>
</dbReference>
<dbReference type="Proteomes" id="UP001300012">
    <property type="component" value="Unassembled WGS sequence"/>
</dbReference>
<keyword evidence="2" id="KW-0479">Metal-binding</keyword>
<evidence type="ECO:0000256" key="2">
    <source>
        <dbReference type="ARBA" id="ARBA00022723"/>
    </source>
</evidence>
<proteinExistence type="inferred from homology"/>
<name>A0ABT1YMB8_9BACL</name>
<dbReference type="SUPFAM" id="SSF51621">
    <property type="entry name" value="Phosphoenolpyruvate/pyruvate domain"/>
    <property type="match status" value="1"/>
</dbReference>
<evidence type="ECO:0000313" key="6">
    <source>
        <dbReference type="Proteomes" id="UP001300012"/>
    </source>
</evidence>